<gene>
    <name evidence="1" type="ORF">M0R45_006431</name>
</gene>
<accession>A0AAW1YQX5</accession>
<protein>
    <submittedName>
        <fullName evidence="1">Uncharacterized protein</fullName>
    </submittedName>
</protein>
<evidence type="ECO:0000313" key="2">
    <source>
        <dbReference type="Proteomes" id="UP001457282"/>
    </source>
</evidence>
<name>A0AAW1YQX5_RUBAR</name>
<organism evidence="1 2">
    <name type="scientific">Rubus argutus</name>
    <name type="common">Southern blackberry</name>
    <dbReference type="NCBI Taxonomy" id="59490"/>
    <lineage>
        <taxon>Eukaryota</taxon>
        <taxon>Viridiplantae</taxon>
        <taxon>Streptophyta</taxon>
        <taxon>Embryophyta</taxon>
        <taxon>Tracheophyta</taxon>
        <taxon>Spermatophyta</taxon>
        <taxon>Magnoliopsida</taxon>
        <taxon>eudicotyledons</taxon>
        <taxon>Gunneridae</taxon>
        <taxon>Pentapetalae</taxon>
        <taxon>rosids</taxon>
        <taxon>fabids</taxon>
        <taxon>Rosales</taxon>
        <taxon>Rosaceae</taxon>
        <taxon>Rosoideae</taxon>
        <taxon>Rosoideae incertae sedis</taxon>
        <taxon>Rubus</taxon>
    </lineage>
</organism>
<reference evidence="1 2" key="1">
    <citation type="journal article" date="2023" name="G3 (Bethesda)">
        <title>A chromosome-length genome assembly and annotation of blackberry (Rubus argutus, cv. 'Hillquist').</title>
        <authorList>
            <person name="Bruna T."/>
            <person name="Aryal R."/>
            <person name="Dudchenko O."/>
            <person name="Sargent D.J."/>
            <person name="Mead D."/>
            <person name="Buti M."/>
            <person name="Cavallini A."/>
            <person name="Hytonen T."/>
            <person name="Andres J."/>
            <person name="Pham M."/>
            <person name="Weisz D."/>
            <person name="Mascagni F."/>
            <person name="Usai G."/>
            <person name="Natali L."/>
            <person name="Bassil N."/>
            <person name="Fernandez G.E."/>
            <person name="Lomsadze A."/>
            <person name="Armour M."/>
            <person name="Olukolu B."/>
            <person name="Poorten T."/>
            <person name="Britton C."/>
            <person name="Davik J."/>
            <person name="Ashrafi H."/>
            <person name="Aiden E.L."/>
            <person name="Borodovsky M."/>
            <person name="Worthington M."/>
        </authorList>
    </citation>
    <scope>NUCLEOTIDE SEQUENCE [LARGE SCALE GENOMIC DNA]</scope>
    <source>
        <strain evidence="1">PI 553951</strain>
    </source>
</reference>
<sequence length="91" mass="9783">MAAVAAGVRGNRCGVAGWRGGLCEQRRWRRGKMTAVWVATRTGHGKVGEIWLGGAEMEATAGMVMNLIVNFGRKICDMMGGEIGKKERFAG</sequence>
<proteinExistence type="predicted"/>
<evidence type="ECO:0000313" key="1">
    <source>
        <dbReference type="EMBL" id="KAK9950968.1"/>
    </source>
</evidence>
<dbReference type="AlphaFoldDB" id="A0AAW1YQX5"/>
<dbReference type="EMBL" id="JBEDUW010000001">
    <property type="protein sequence ID" value="KAK9950968.1"/>
    <property type="molecule type" value="Genomic_DNA"/>
</dbReference>
<dbReference type="Proteomes" id="UP001457282">
    <property type="component" value="Unassembled WGS sequence"/>
</dbReference>
<comment type="caution">
    <text evidence="1">The sequence shown here is derived from an EMBL/GenBank/DDBJ whole genome shotgun (WGS) entry which is preliminary data.</text>
</comment>
<keyword evidence="2" id="KW-1185">Reference proteome</keyword>